<feature type="compositionally biased region" description="Acidic residues" evidence="1">
    <location>
        <begin position="54"/>
        <end position="69"/>
    </location>
</feature>
<sequence length="69" mass="7395">MKKKMMISALSSMFVLGSLAACGGNDVNDDFDNGENGVNTTEIEEENGVNNNFDDGEDGIETDMENNEG</sequence>
<feature type="signal peptide" evidence="2">
    <location>
        <begin position="1"/>
        <end position="20"/>
    </location>
</feature>
<evidence type="ECO:0000256" key="2">
    <source>
        <dbReference type="SAM" id="SignalP"/>
    </source>
</evidence>
<dbReference type="AlphaFoldDB" id="A0A1H0CIS7"/>
<feature type="region of interest" description="Disordered" evidence="1">
    <location>
        <begin position="47"/>
        <end position="69"/>
    </location>
</feature>
<gene>
    <name evidence="3" type="ORF">SAMN04488053_102116</name>
</gene>
<keyword evidence="2" id="KW-0732">Signal</keyword>
<accession>A0A1H0CIS7</accession>
<protein>
    <submittedName>
        <fullName evidence="3">Uncharacterized protein</fullName>
    </submittedName>
</protein>
<dbReference type="PROSITE" id="PS51257">
    <property type="entry name" value="PROKAR_LIPOPROTEIN"/>
    <property type="match status" value="1"/>
</dbReference>
<dbReference type="Proteomes" id="UP000198778">
    <property type="component" value="Unassembled WGS sequence"/>
</dbReference>
<evidence type="ECO:0000313" key="3">
    <source>
        <dbReference type="EMBL" id="SDN57732.1"/>
    </source>
</evidence>
<evidence type="ECO:0000313" key="4">
    <source>
        <dbReference type="Proteomes" id="UP000198778"/>
    </source>
</evidence>
<evidence type="ECO:0000256" key="1">
    <source>
        <dbReference type="SAM" id="MobiDB-lite"/>
    </source>
</evidence>
<feature type="chain" id="PRO_5011707529" evidence="2">
    <location>
        <begin position="21"/>
        <end position="69"/>
    </location>
</feature>
<reference evidence="4" key="1">
    <citation type="submission" date="2016-10" db="EMBL/GenBank/DDBJ databases">
        <authorList>
            <person name="Varghese N."/>
            <person name="Submissions S."/>
        </authorList>
    </citation>
    <scope>NUCLEOTIDE SEQUENCE [LARGE SCALE GENOMIC DNA]</scope>
    <source>
        <strain evidence="4">CGMCC 1.10369</strain>
    </source>
</reference>
<organism evidence="3 4">
    <name type="scientific">Alkalicoccus daliensis</name>
    <dbReference type="NCBI Taxonomy" id="745820"/>
    <lineage>
        <taxon>Bacteria</taxon>
        <taxon>Bacillati</taxon>
        <taxon>Bacillota</taxon>
        <taxon>Bacilli</taxon>
        <taxon>Bacillales</taxon>
        <taxon>Bacillaceae</taxon>
        <taxon>Alkalicoccus</taxon>
    </lineage>
</organism>
<dbReference type="RefSeq" id="WP_090841308.1">
    <property type="nucleotide sequence ID" value="NZ_FNIL01000002.1"/>
</dbReference>
<dbReference type="EMBL" id="FNIL01000002">
    <property type="protein sequence ID" value="SDN57732.1"/>
    <property type="molecule type" value="Genomic_DNA"/>
</dbReference>
<name>A0A1H0CIS7_9BACI</name>
<keyword evidence="4" id="KW-1185">Reference proteome</keyword>
<proteinExistence type="predicted"/>